<comment type="catalytic activity">
    <reaction evidence="1">
        <text>D-alanyl-D-alanine + H2O = 2 D-alanine</text>
        <dbReference type="Rhea" id="RHEA:20661"/>
        <dbReference type="ChEBI" id="CHEBI:15377"/>
        <dbReference type="ChEBI" id="CHEBI:57416"/>
        <dbReference type="ChEBI" id="CHEBI:57822"/>
        <dbReference type="EC" id="3.4.13.22"/>
    </reaction>
</comment>
<name>A0ABQ3M4P6_9PSEU</name>
<evidence type="ECO:0000256" key="5">
    <source>
        <dbReference type="ARBA" id="ARBA00022833"/>
    </source>
</evidence>
<dbReference type="InterPro" id="IPR000755">
    <property type="entry name" value="A_A_dipeptidase"/>
</dbReference>
<evidence type="ECO:0000256" key="2">
    <source>
        <dbReference type="ARBA" id="ARBA00022670"/>
    </source>
</evidence>
<dbReference type="Proteomes" id="UP000605568">
    <property type="component" value="Unassembled WGS sequence"/>
</dbReference>
<dbReference type="Pfam" id="PF01427">
    <property type="entry name" value="Peptidase_M15"/>
    <property type="match status" value="1"/>
</dbReference>
<keyword evidence="2" id="KW-0645">Protease</keyword>
<evidence type="ECO:0000256" key="6">
    <source>
        <dbReference type="ARBA" id="ARBA00022997"/>
    </source>
</evidence>
<evidence type="ECO:0000313" key="10">
    <source>
        <dbReference type="Proteomes" id="UP000605568"/>
    </source>
</evidence>
<gene>
    <name evidence="9" type="ORF">GCM10017774_12250</name>
</gene>
<evidence type="ECO:0008006" key="11">
    <source>
        <dbReference type="Google" id="ProtNLM"/>
    </source>
</evidence>
<sequence length="59" mass="6817">MDPISHHGAVGVGEAEAANRRHLCSIMEACGFRRYDNEWWHYTLADEPYPDTYFDFPLG</sequence>
<evidence type="ECO:0000313" key="9">
    <source>
        <dbReference type="EMBL" id="GHH32044.1"/>
    </source>
</evidence>
<keyword evidence="8" id="KW-0961">Cell wall biogenesis/degradation</keyword>
<protein>
    <recommendedName>
        <fullName evidence="11">D-alanyl-D-alanine dipeptidase</fullName>
    </recommendedName>
</protein>
<dbReference type="Gene3D" id="3.30.1380.10">
    <property type="match status" value="1"/>
</dbReference>
<organism evidence="9 10">
    <name type="scientific">Lentzea cavernae</name>
    <dbReference type="NCBI Taxonomy" id="2020703"/>
    <lineage>
        <taxon>Bacteria</taxon>
        <taxon>Bacillati</taxon>
        <taxon>Actinomycetota</taxon>
        <taxon>Actinomycetes</taxon>
        <taxon>Pseudonocardiales</taxon>
        <taxon>Pseudonocardiaceae</taxon>
        <taxon>Lentzea</taxon>
    </lineage>
</organism>
<keyword evidence="3" id="KW-0479">Metal-binding</keyword>
<keyword evidence="6" id="KW-0224">Dipeptidase</keyword>
<keyword evidence="10" id="KW-1185">Reference proteome</keyword>
<reference evidence="10" key="1">
    <citation type="journal article" date="2019" name="Int. J. Syst. Evol. Microbiol.">
        <title>The Global Catalogue of Microorganisms (GCM) 10K type strain sequencing project: providing services to taxonomists for standard genome sequencing and annotation.</title>
        <authorList>
            <consortium name="The Broad Institute Genomics Platform"/>
            <consortium name="The Broad Institute Genome Sequencing Center for Infectious Disease"/>
            <person name="Wu L."/>
            <person name="Ma J."/>
        </authorList>
    </citation>
    <scope>NUCLEOTIDE SEQUENCE [LARGE SCALE GENOMIC DNA]</scope>
    <source>
        <strain evidence="10">CGMCC 4.7367</strain>
    </source>
</reference>
<evidence type="ECO:0000256" key="7">
    <source>
        <dbReference type="ARBA" id="ARBA00023049"/>
    </source>
</evidence>
<keyword evidence="5" id="KW-0862">Zinc</keyword>
<dbReference type="PANTHER" id="PTHR43126:SF1">
    <property type="entry name" value="D-ALANYL-D-ALANINE DIPEPTIDASE"/>
    <property type="match status" value="1"/>
</dbReference>
<evidence type="ECO:0000256" key="3">
    <source>
        <dbReference type="ARBA" id="ARBA00022723"/>
    </source>
</evidence>
<accession>A0ABQ3M4P6</accession>
<evidence type="ECO:0000256" key="1">
    <source>
        <dbReference type="ARBA" id="ARBA00001362"/>
    </source>
</evidence>
<dbReference type="PANTHER" id="PTHR43126">
    <property type="entry name" value="D-ALANYL-D-ALANINE DIPEPTIDASE"/>
    <property type="match status" value="1"/>
</dbReference>
<evidence type="ECO:0000256" key="4">
    <source>
        <dbReference type="ARBA" id="ARBA00022801"/>
    </source>
</evidence>
<keyword evidence="4" id="KW-0378">Hydrolase</keyword>
<proteinExistence type="predicted"/>
<dbReference type="InterPro" id="IPR009045">
    <property type="entry name" value="Zn_M74/Hedgehog-like"/>
</dbReference>
<comment type="caution">
    <text evidence="9">The sequence shown here is derived from an EMBL/GenBank/DDBJ whole genome shotgun (WGS) entry which is preliminary data.</text>
</comment>
<keyword evidence="7" id="KW-0482">Metalloprotease</keyword>
<evidence type="ECO:0000256" key="8">
    <source>
        <dbReference type="ARBA" id="ARBA00023316"/>
    </source>
</evidence>
<dbReference type="SUPFAM" id="SSF55166">
    <property type="entry name" value="Hedgehog/DD-peptidase"/>
    <property type="match status" value="1"/>
</dbReference>
<dbReference type="EMBL" id="BNAR01000002">
    <property type="protein sequence ID" value="GHH32044.1"/>
    <property type="molecule type" value="Genomic_DNA"/>
</dbReference>